<protein>
    <submittedName>
        <fullName evidence="1">Uncharacterized protein</fullName>
    </submittedName>
</protein>
<name>A0A1F8GV53_9BACT</name>
<organism evidence="1 2">
    <name type="scientific">Candidatus Yanofskybacteria bacterium RIFCSPLOWO2_01_FULL_49_25</name>
    <dbReference type="NCBI Taxonomy" id="1802701"/>
    <lineage>
        <taxon>Bacteria</taxon>
        <taxon>Candidatus Yanofskyibacteriota</taxon>
    </lineage>
</organism>
<dbReference type="EMBL" id="MGKP01000008">
    <property type="protein sequence ID" value="OGN29307.1"/>
    <property type="molecule type" value="Genomic_DNA"/>
</dbReference>
<dbReference type="AlphaFoldDB" id="A0A1F8GV53"/>
<proteinExistence type="predicted"/>
<dbReference type="Proteomes" id="UP000179047">
    <property type="component" value="Unassembled WGS sequence"/>
</dbReference>
<gene>
    <name evidence="1" type="ORF">A3A33_03775</name>
</gene>
<sequence>MLGTLSKLFERLKGALKPPKKEKPLEPGDPVVVKGDKAGHVLTFLGRRQGMAWVSPNGEKPGKLVLLDEIKAAHQR</sequence>
<evidence type="ECO:0000313" key="1">
    <source>
        <dbReference type="EMBL" id="OGN29307.1"/>
    </source>
</evidence>
<reference evidence="1 2" key="1">
    <citation type="journal article" date="2016" name="Nat. Commun.">
        <title>Thousands of microbial genomes shed light on interconnected biogeochemical processes in an aquifer system.</title>
        <authorList>
            <person name="Anantharaman K."/>
            <person name="Brown C.T."/>
            <person name="Hug L.A."/>
            <person name="Sharon I."/>
            <person name="Castelle C.J."/>
            <person name="Probst A.J."/>
            <person name="Thomas B.C."/>
            <person name="Singh A."/>
            <person name="Wilkins M.J."/>
            <person name="Karaoz U."/>
            <person name="Brodie E.L."/>
            <person name="Williams K.H."/>
            <person name="Hubbard S.S."/>
            <person name="Banfield J.F."/>
        </authorList>
    </citation>
    <scope>NUCLEOTIDE SEQUENCE [LARGE SCALE GENOMIC DNA]</scope>
</reference>
<accession>A0A1F8GV53</accession>
<comment type="caution">
    <text evidence="1">The sequence shown here is derived from an EMBL/GenBank/DDBJ whole genome shotgun (WGS) entry which is preliminary data.</text>
</comment>
<evidence type="ECO:0000313" key="2">
    <source>
        <dbReference type="Proteomes" id="UP000179047"/>
    </source>
</evidence>